<dbReference type="Proteomes" id="UP000683360">
    <property type="component" value="Unassembled WGS sequence"/>
</dbReference>
<dbReference type="EMBL" id="CAJPWZ010003131">
    <property type="protein sequence ID" value="CAG2252740.1"/>
    <property type="molecule type" value="Genomic_DNA"/>
</dbReference>
<evidence type="ECO:0000259" key="3">
    <source>
        <dbReference type="Pfam" id="PF13359"/>
    </source>
</evidence>
<dbReference type="Pfam" id="PF13359">
    <property type="entry name" value="DDE_Tnp_4"/>
    <property type="match status" value="1"/>
</dbReference>
<sequence length="158" mass="17985">MRLRLGLYIRDVADRFSISVSSYASYFTTWLNLIHAEFEVINVFSPRDSITRTMPIFLRDRNPSTRFFIDLTDFLIEKGLSILNQSLTYSSYKHHNAVKCLVVITSSGVISFVSEGWDGRVSDRESTSECDILDLLELGDSVMADKGFIISDLVAKRQ</sequence>
<name>A0A8S3VCN8_MYTED</name>
<keyword evidence="5" id="KW-1185">Reference proteome</keyword>
<dbReference type="PANTHER" id="PTHR23080">
    <property type="entry name" value="THAP DOMAIN PROTEIN"/>
    <property type="match status" value="1"/>
</dbReference>
<gene>
    <name evidence="4" type="ORF">MEDL_64319</name>
</gene>
<dbReference type="AlphaFoldDB" id="A0A8S3VCN8"/>
<dbReference type="InterPro" id="IPR027806">
    <property type="entry name" value="HARBI1_dom"/>
</dbReference>
<organism evidence="4 5">
    <name type="scientific">Mytilus edulis</name>
    <name type="common">Blue mussel</name>
    <dbReference type="NCBI Taxonomy" id="6550"/>
    <lineage>
        <taxon>Eukaryota</taxon>
        <taxon>Metazoa</taxon>
        <taxon>Spiralia</taxon>
        <taxon>Lophotrochozoa</taxon>
        <taxon>Mollusca</taxon>
        <taxon>Bivalvia</taxon>
        <taxon>Autobranchia</taxon>
        <taxon>Pteriomorphia</taxon>
        <taxon>Mytilida</taxon>
        <taxon>Mytiloidea</taxon>
        <taxon>Mytilidae</taxon>
        <taxon>Mytilinae</taxon>
        <taxon>Mytilus</taxon>
    </lineage>
</organism>
<comment type="cofactor">
    <cofactor evidence="1">
        <name>a divalent metal cation</name>
        <dbReference type="ChEBI" id="CHEBI:60240"/>
    </cofactor>
</comment>
<reference evidence="4" key="1">
    <citation type="submission" date="2021-03" db="EMBL/GenBank/DDBJ databases">
        <authorList>
            <person name="Bekaert M."/>
        </authorList>
    </citation>
    <scope>NUCLEOTIDE SEQUENCE</scope>
</reference>
<keyword evidence="2" id="KW-0479">Metal-binding</keyword>
<proteinExistence type="predicted"/>
<comment type="caution">
    <text evidence="4">The sequence shown here is derived from an EMBL/GenBank/DDBJ whole genome shotgun (WGS) entry which is preliminary data.</text>
</comment>
<dbReference type="GO" id="GO:0046872">
    <property type="term" value="F:metal ion binding"/>
    <property type="evidence" value="ECO:0007669"/>
    <property type="project" value="UniProtKB-KW"/>
</dbReference>
<evidence type="ECO:0000256" key="1">
    <source>
        <dbReference type="ARBA" id="ARBA00001968"/>
    </source>
</evidence>
<evidence type="ECO:0000313" key="4">
    <source>
        <dbReference type="EMBL" id="CAG2252740.1"/>
    </source>
</evidence>
<dbReference type="OrthoDB" id="6122338at2759"/>
<evidence type="ECO:0000313" key="5">
    <source>
        <dbReference type="Proteomes" id="UP000683360"/>
    </source>
</evidence>
<accession>A0A8S3VCN8</accession>
<feature type="domain" description="DDE Tnp4" evidence="3">
    <location>
        <begin position="69"/>
        <end position="154"/>
    </location>
</feature>
<evidence type="ECO:0000256" key="2">
    <source>
        <dbReference type="ARBA" id="ARBA00022723"/>
    </source>
</evidence>
<protein>
    <recommendedName>
        <fullName evidence="3">DDE Tnp4 domain-containing protein</fullName>
    </recommendedName>
</protein>